<evidence type="ECO:0008006" key="3">
    <source>
        <dbReference type="Google" id="ProtNLM"/>
    </source>
</evidence>
<dbReference type="Proteomes" id="UP000317085">
    <property type="component" value="Segment"/>
</dbReference>
<protein>
    <recommendedName>
        <fullName evidence="3">Head-to-tail stopper</fullName>
    </recommendedName>
</protein>
<reference evidence="2" key="1">
    <citation type="submission" date="2019-05" db="EMBL/GenBank/DDBJ databases">
        <authorList>
            <person name="Matney K."/>
            <person name="Lacafta O."/>
            <person name="Ahmed J."/>
            <person name="Anderson S."/>
            <person name="Assadpour T."/>
            <person name="Espinosa K."/>
            <person name="Gadsden T."/>
            <person name="Graham A."/>
            <person name="Hajjar W."/>
            <person name="Howard T."/>
            <person name="Matsen K."/>
            <person name="Osu J."/>
            <person name="Rup E."/>
            <person name="Sang H."/>
            <person name="Wadi S."/>
            <person name="McNeal J."/>
            <person name="Temple L."/>
        </authorList>
    </citation>
    <scope>NUCLEOTIDE SEQUENCE [LARGE SCALE GENOMIC DNA]</scope>
</reference>
<evidence type="ECO:0000313" key="1">
    <source>
        <dbReference type="EMBL" id="QDF14183.1"/>
    </source>
</evidence>
<evidence type="ECO:0000313" key="2">
    <source>
        <dbReference type="Proteomes" id="UP000317085"/>
    </source>
</evidence>
<keyword evidence="2" id="KW-1185">Reference proteome</keyword>
<proteinExistence type="predicted"/>
<name>A0A4Y6EHW0_9CAUD</name>
<accession>A0A4Y6EHW0</accession>
<sequence>MLTSTTTRERIELVPGVPQLDSYGEPTTSHIFDPSRASRITRAKLARPSSSLREVEGFTLADNEAVLIVLRRFRPEGPYRIRADGVIWEPVSDPIVRQSLASGILTAVKLQTTPARPA</sequence>
<dbReference type="EMBL" id="MK880124">
    <property type="protein sequence ID" value="QDF14183.1"/>
    <property type="molecule type" value="Genomic_DNA"/>
</dbReference>
<gene>
    <name evidence="1" type="primary">9</name>
    <name evidence="1" type="ORF">SEA_IAMGROOT_9</name>
</gene>
<organism evidence="1 2">
    <name type="scientific">Microbacterium phage IAmGroot</name>
    <dbReference type="NCBI Taxonomy" id="2588486"/>
    <lineage>
        <taxon>Viruses</taxon>
        <taxon>Duplodnaviria</taxon>
        <taxon>Heunggongvirae</taxon>
        <taxon>Uroviricota</taxon>
        <taxon>Caudoviricetes</taxon>
        <taxon>Casidaviridae</taxon>
        <taxon>Gardenstatevirus</taxon>
        <taxon>Gardenstatevirus iamgroot</taxon>
    </lineage>
</organism>